<sequence length="205" mass="22335">MESKPASVLKAIRAEIIAGTLARGSRLKEDALAERFGVSRVPVREALRQLETEGFVVSEKFKGVRVADSSTEVVIELMQIRRGLEVLAAELAARRAGGECADLLRAVGHEERSDQEVEAAQSPRFAFHGLVARASGNARLETMIEHLIHQTAWAFERVTREEVASSSGDHTAVAAAILRGASVQAGLLMDEHLRRDEAIYRALNA</sequence>
<dbReference type="PRINTS" id="PR00035">
    <property type="entry name" value="HTHGNTR"/>
</dbReference>
<dbReference type="Proteomes" id="UP000295764">
    <property type="component" value="Unassembled WGS sequence"/>
</dbReference>
<dbReference type="SMART" id="SM00345">
    <property type="entry name" value="HTH_GNTR"/>
    <property type="match status" value="1"/>
</dbReference>
<evidence type="ECO:0000256" key="3">
    <source>
        <dbReference type="ARBA" id="ARBA00023163"/>
    </source>
</evidence>
<dbReference type="PROSITE" id="PS50949">
    <property type="entry name" value="HTH_GNTR"/>
    <property type="match status" value="1"/>
</dbReference>
<dbReference type="OrthoDB" id="9816161at2"/>
<dbReference type="PANTHER" id="PTHR43537">
    <property type="entry name" value="TRANSCRIPTIONAL REGULATOR, GNTR FAMILY"/>
    <property type="match status" value="1"/>
</dbReference>
<dbReference type="InterPro" id="IPR036388">
    <property type="entry name" value="WH-like_DNA-bd_sf"/>
</dbReference>
<dbReference type="SMART" id="SM00895">
    <property type="entry name" value="FCD"/>
    <property type="match status" value="1"/>
</dbReference>
<dbReference type="Gene3D" id="1.20.120.530">
    <property type="entry name" value="GntR ligand-binding domain-like"/>
    <property type="match status" value="1"/>
</dbReference>
<keyword evidence="3" id="KW-0804">Transcription</keyword>
<dbReference type="Pfam" id="PF07729">
    <property type="entry name" value="FCD"/>
    <property type="match status" value="1"/>
</dbReference>
<reference evidence="5 6" key="1">
    <citation type="submission" date="2019-03" db="EMBL/GenBank/DDBJ databases">
        <title>Genomic analyses of the natural microbiome of Caenorhabditis elegans.</title>
        <authorList>
            <person name="Samuel B."/>
        </authorList>
    </citation>
    <scope>NUCLEOTIDE SEQUENCE [LARGE SCALE GENOMIC DNA]</scope>
    <source>
        <strain evidence="5 6">JUb65</strain>
    </source>
</reference>
<proteinExistence type="predicted"/>
<dbReference type="InterPro" id="IPR000524">
    <property type="entry name" value="Tscrpt_reg_HTH_GntR"/>
</dbReference>
<dbReference type="EMBL" id="SNVW01000006">
    <property type="protein sequence ID" value="TDN43967.1"/>
    <property type="molecule type" value="Genomic_DNA"/>
</dbReference>
<keyword evidence="2" id="KW-0238">DNA-binding</keyword>
<organism evidence="5 6">
    <name type="scientific">Curtobacterium flaccumfaciens</name>
    <dbReference type="NCBI Taxonomy" id="2035"/>
    <lineage>
        <taxon>Bacteria</taxon>
        <taxon>Bacillati</taxon>
        <taxon>Actinomycetota</taxon>
        <taxon>Actinomycetes</taxon>
        <taxon>Micrococcales</taxon>
        <taxon>Microbacteriaceae</taxon>
        <taxon>Curtobacterium</taxon>
    </lineage>
</organism>
<dbReference type="CDD" id="cd07377">
    <property type="entry name" value="WHTH_GntR"/>
    <property type="match status" value="1"/>
</dbReference>
<protein>
    <submittedName>
        <fullName evidence="5">GntR family transcriptional regulator</fullName>
    </submittedName>
</protein>
<dbReference type="SUPFAM" id="SSF48008">
    <property type="entry name" value="GntR ligand-binding domain-like"/>
    <property type="match status" value="1"/>
</dbReference>
<dbReference type="InterPro" id="IPR011711">
    <property type="entry name" value="GntR_C"/>
</dbReference>
<evidence type="ECO:0000313" key="6">
    <source>
        <dbReference type="Proteomes" id="UP000295764"/>
    </source>
</evidence>
<dbReference type="AlphaFoldDB" id="A0A4R6DH20"/>
<dbReference type="Gene3D" id="1.10.10.10">
    <property type="entry name" value="Winged helix-like DNA-binding domain superfamily/Winged helix DNA-binding domain"/>
    <property type="match status" value="1"/>
</dbReference>
<dbReference type="GO" id="GO:0003700">
    <property type="term" value="F:DNA-binding transcription factor activity"/>
    <property type="evidence" value="ECO:0007669"/>
    <property type="project" value="InterPro"/>
</dbReference>
<dbReference type="Pfam" id="PF00392">
    <property type="entry name" value="GntR"/>
    <property type="match status" value="1"/>
</dbReference>
<dbReference type="InterPro" id="IPR036390">
    <property type="entry name" value="WH_DNA-bd_sf"/>
</dbReference>
<evidence type="ECO:0000256" key="2">
    <source>
        <dbReference type="ARBA" id="ARBA00023125"/>
    </source>
</evidence>
<evidence type="ECO:0000256" key="1">
    <source>
        <dbReference type="ARBA" id="ARBA00023015"/>
    </source>
</evidence>
<name>A0A4R6DH20_9MICO</name>
<keyword evidence="1" id="KW-0805">Transcription regulation</keyword>
<comment type="caution">
    <text evidence="5">The sequence shown here is derived from an EMBL/GenBank/DDBJ whole genome shotgun (WGS) entry which is preliminary data.</text>
</comment>
<dbReference type="SUPFAM" id="SSF46785">
    <property type="entry name" value="Winged helix' DNA-binding domain"/>
    <property type="match status" value="1"/>
</dbReference>
<dbReference type="PANTHER" id="PTHR43537:SF24">
    <property type="entry name" value="GLUCONATE OPERON TRANSCRIPTIONAL REPRESSOR"/>
    <property type="match status" value="1"/>
</dbReference>
<gene>
    <name evidence="5" type="ORF">EDF64_106140</name>
</gene>
<dbReference type="GO" id="GO:0003677">
    <property type="term" value="F:DNA binding"/>
    <property type="evidence" value="ECO:0007669"/>
    <property type="project" value="UniProtKB-KW"/>
</dbReference>
<dbReference type="RefSeq" id="WP_133519949.1">
    <property type="nucleotide sequence ID" value="NZ_SNVW01000006.1"/>
</dbReference>
<accession>A0A4R6DH20</accession>
<evidence type="ECO:0000259" key="4">
    <source>
        <dbReference type="PROSITE" id="PS50949"/>
    </source>
</evidence>
<feature type="domain" description="HTH gntR-type" evidence="4">
    <location>
        <begin position="2"/>
        <end position="69"/>
    </location>
</feature>
<evidence type="ECO:0000313" key="5">
    <source>
        <dbReference type="EMBL" id="TDN43967.1"/>
    </source>
</evidence>
<dbReference type="InterPro" id="IPR008920">
    <property type="entry name" value="TF_FadR/GntR_C"/>
</dbReference>